<feature type="region of interest" description="Disordered" evidence="1">
    <location>
        <begin position="294"/>
        <end position="393"/>
    </location>
</feature>
<feature type="compositionally biased region" description="Basic and acidic residues" evidence="1">
    <location>
        <begin position="1"/>
        <end position="13"/>
    </location>
</feature>
<organism evidence="2 3">
    <name type="scientific">Ameca splendens</name>
    <dbReference type="NCBI Taxonomy" id="208324"/>
    <lineage>
        <taxon>Eukaryota</taxon>
        <taxon>Metazoa</taxon>
        <taxon>Chordata</taxon>
        <taxon>Craniata</taxon>
        <taxon>Vertebrata</taxon>
        <taxon>Euteleostomi</taxon>
        <taxon>Actinopterygii</taxon>
        <taxon>Neopterygii</taxon>
        <taxon>Teleostei</taxon>
        <taxon>Neoteleostei</taxon>
        <taxon>Acanthomorphata</taxon>
        <taxon>Ovalentaria</taxon>
        <taxon>Atherinomorphae</taxon>
        <taxon>Cyprinodontiformes</taxon>
        <taxon>Goodeidae</taxon>
        <taxon>Ameca</taxon>
    </lineage>
</organism>
<sequence>MKVLDSCRPHQDFSVKMPRGKSHRRSEAARRRVEATRAQCVGMPRPSSDFVLRCGTGWRHKVNEWPMSEVTLHRHKLVIPAGSPGEKFVLLIGASHLRSIADEISRWPKVFCTAMVPRLTESEDKMKAYQQEFHRRSNRLGVTYHPVDDYFPRTRPHLWSLDGIHLSDEDGMPRLAQLMWIAAYQFLETPEPKPLVQSQVSRPYKPRFVPRVVVKGVERAPPPPPSEWTLVKSGRKRNHSGESESTSDSPKKRVVHRERDGTPVALKECYIPLNPVRFSPVMLAAMEEVSPSALGDVHTGDETKPVGHRKKPAVLKTRRARQQVSPTPRVTSPPAGVEPVTPKKNAEATRDRVLVCDVPRSPCPGEATEGPVPEERDDGQRTQTLPRASALSH</sequence>
<dbReference type="EMBL" id="JAHRIP010003108">
    <property type="protein sequence ID" value="MEQ2281240.1"/>
    <property type="molecule type" value="Genomic_DNA"/>
</dbReference>
<reference evidence="2 3" key="1">
    <citation type="submission" date="2021-06" db="EMBL/GenBank/DDBJ databases">
        <authorList>
            <person name="Palmer J.M."/>
        </authorList>
    </citation>
    <scope>NUCLEOTIDE SEQUENCE [LARGE SCALE GENOMIC DNA]</scope>
    <source>
        <strain evidence="2 3">AS_MEX2019</strain>
        <tissue evidence="2">Muscle</tissue>
    </source>
</reference>
<evidence type="ECO:0000313" key="2">
    <source>
        <dbReference type="EMBL" id="MEQ2281240.1"/>
    </source>
</evidence>
<accession>A0ABV0XIL1</accession>
<gene>
    <name evidence="2" type="ORF">AMECASPLE_028341</name>
</gene>
<name>A0ABV0XIL1_9TELE</name>
<evidence type="ECO:0000256" key="1">
    <source>
        <dbReference type="SAM" id="MobiDB-lite"/>
    </source>
</evidence>
<evidence type="ECO:0000313" key="3">
    <source>
        <dbReference type="Proteomes" id="UP001469553"/>
    </source>
</evidence>
<dbReference type="Proteomes" id="UP001469553">
    <property type="component" value="Unassembled WGS sequence"/>
</dbReference>
<keyword evidence="3" id="KW-1185">Reference proteome</keyword>
<feature type="compositionally biased region" description="Polar residues" evidence="1">
    <location>
        <begin position="381"/>
        <end position="393"/>
    </location>
</feature>
<feature type="compositionally biased region" description="Basic residues" evidence="1">
    <location>
        <begin position="306"/>
        <end position="321"/>
    </location>
</feature>
<feature type="region of interest" description="Disordered" evidence="1">
    <location>
        <begin position="1"/>
        <end position="30"/>
    </location>
</feature>
<feature type="region of interest" description="Disordered" evidence="1">
    <location>
        <begin position="217"/>
        <end position="259"/>
    </location>
</feature>
<comment type="caution">
    <text evidence="2">The sequence shown here is derived from an EMBL/GenBank/DDBJ whole genome shotgun (WGS) entry which is preliminary data.</text>
</comment>
<proteinExistence type="predicted"/>
<protein>
    <submittedName>
        <fullName evidence="2">Uncharacterized protein</fullName>
    </submittedName>
</protein>
<feature type="compositionally biased region" description="Basic and acidic residues" evidence="1">
    <location>
        <begin position="344"/>
        <end position="354"/>
    </location>
</feature>
<dbReference type="SUPFAM" id="SSF52266">
    <property type="entry name" value="SGNH hydrolase"/>
    <property type="match status" value="1"/>
</dbReference>